<dbReference type="EMBL" id="WJQU01000001">
    <property type="protein sequence ID" value="KAJ6648445.1"/>
    <property type="molecule type" value="Genomic_DNA"/>
</dbReference>
<keyword evidence="2" id="KW-1185">Reference proteome</keyword>
<dbReference type="GO" id="GO:0005975">
    <property type="term" value="P:carbohydrate metabolic process"/>
    <property type="evidence" value="ECO:0007669"/>
    <property type="project" value="InterPro"/>
</dbReference>
<gene>
    <name evidence="1" type="ORF">Bhyg_03673</name>
</gene>
<organism evidence="1 2">
    <name type="scientific">Pseudolycoriella hygida</name>
    <dbReference type="NCBI Taxonomy" id="35572"/>
    <lineage>
        <taxon>Eukaryota</taxon>
        <taxon>Metazoa</taxon>
        <taxon>Ecdysozoa</taxon>
        <taxon>Arthropoda</taxon>
        <taxon>Hexapoda</taxon>
        <taxon>Insecta</taxon>
        <taxon>Pterygota</taxon>
        <taxon>Neoptera</taxon>
        <taxon>Endopterygota</taxon>
        <taxon>Diptera</taxon>
        <taxon>Nematocera</taxon>
        <taxon>Sciaroidea</taxon>
        <taxon>Sciaridae</taxon>
        <taxon>Pseudolycoriella</taxon>
    </lineage>
</organism>
<dbReference type="OrthoDB" id="10257263at2759"/>
<dbReference type="Gene3D" id="1.50.10.10">
    <property type="match status" value="1"/>
</dbReference>
<comment type="caution">
    <text evidence="1">The sequence shown here is derived from an EMBL/GenBank/DDBJ whole genome shotgun (WGS) entry which is preliminary data.</text>
</comment>
<sequence>MTSLDYFENPYEDWKDGGFSVDESYIRSLIYEYVRKIVDETFPMNSRQKYRNPNLFVGNAGIAFMFLKIYTSRCNFSDLKPEYYATEYIEDAKRNISPNHRHIYKAPQCSLLTGTAGIFCVSAAISSVLHKDLTMWSDLTNFYLGYEKCQKIDFIPHGRDEMLGESFS</sequence>
<dbReference type="Proteomes" id="UP001151699">
    <property type="component" value="Chromosome A"/>
</dbReference>
<dbReference type="GO" id="GO:0031179">
    <property type="term" value="P:peptide modification"/>
    <property type="evidence" value="ECO:0007669"/>
    <property type="project" value="InterPro"/>
</dbReference>
<dbReference type="InterPro" id="IPR007822">
    <property type="entry name" value="LANC-like"/>
</dbReference>
<evidence type="ECO:0000313" key="2">
    <source>
        <dbReference type="Proteomes" id="UP001151699"/>
    </source>
</evidence>
<dbReference type="AlphaFoldDB" id="A0A9Q0S9N7"/>
<evidence type="ECO:0000313" key="1">
    <source>
        <dbReference type="EMBL" id="KAJ6648445.1"/>
    </source>
</evidence>
<dbReference type="InterPro" id="IPR012341">
    <property type="entry name" value="6hp_glycosidase-like_sf"/>
</dbReference>
<reference evidence="1" key="1">
    <citation type="submission" date="2022-07" db="EMBL/GenBank/DDBJ databases">
        <authorList>
            <person name="Trinca V."/>
            <person name="Uliana J.V.C."/>
            <person name="Torres T.T."/>
            <person name="Ward R.J."/>
            <person name="Monesi N."/>
        </authorList>
    </citation>
    <scope>NUCLEOTIDE SEQUENCE</scope>
    <source>
        <strain evidence="1">HSMRA1968</strain>
        <tissue evidence="1">Whole embryos</tissue>
    </source>
</reference>
<protein>
    <submittedName>
        <fullName evidence="1">LanC-like protein 3 like</fullName>
    </submittedName>
</protein>
<name>A0A9Q0S9N7_9DIPT</name>
<dbReference type="SUPFAM" id="SSF158745">
    <property type="entry name" value="LanC-like"/>
    <property type="match status" value="1"/>
</dbReference>
<proteinExistence type="predicted"/>
<accession>A0A9Q0S9N7</accession>
<dbReference type="Pfam" id="PF05147">
    <property type="entry name" value="LANC_like"/>
    <property type="match status" value="1"/>
</dbReference>